<dbReference type="GO" id="GO:0009231">
    <property type="term" value="P:riboflavin biosynthetic process"/>
    <property type="evidence" value="ECO:0007669"/>
    <property type="project" value="UniProtKB-KW"/>
</dbReference>
<comment type="function">
    <text evidence="2">Catalyzes the dismutation of two molecules of 6,7-dimethyl-8-ribityllumazine, resulting in the formation of riboflavin and 5-amino-6-(D-ribitylamino)uracil.</text>
</comment>
<dbReference type="PANTHER" id="PTHR21098:SF12">
    <property type="entry name" value="RIBOFLAVIN SYNTHASE"/>
    <property type="match status" value="1"/>
</dbReference>
<evidence type="ECO:0000259" key="12">
    <source>
        <dbReference type="PROSITE" id="PS51177"/>
    </source>
</evidence>
<dbReference type="GO" id="GO:0004746">
    <property type="term" value="F:riboflavin synthase activity"/>
    <property type="evidence" value="ECO:0007669"/>
    <property type="project" value="UniProtKB-UniRule"/>
</dbReference>
<evidence type="ECO:0000256" key="10">
    <source>
        <dbReference type="NCBIfam" id="TIGR00187"/>
    </source>
</evidence>
<sequence length="203" mass="22334">MFTGLIKEQGKIVKIIKSSHSIKLTIQASKNLLETYKIGDSMAVNGVCLTCVQKSSSQFTVDIMPETYKRTTFKDLKINDAVNLEPAMGHSDRFEGHIVSGHSDGLAQLAARQKDENAILLTFSYPSKFQGEIINQGSITINGISLTVVTCDNNKFTVSLIPHTAKHTNLEKLKIGDSVNIETDILAKYIKAQLKLFGGKFND</sequence>
<evidence type="ECO:0000313" key="13">
    <source>
        <dbReference type="EMBL" id="KXB63107.1"/>
    </source>
</evidence>
<feature type="repeat" description="Lumazine-binding" evidence="11">
    <location>
        <begin position="1"/>
        <end position="97"/>
    </location>
</feature>
<dbReference type="InterPro" id="IPR023366">
    <property type="entry name" value="ATP_synth_asu-like_sf"/>
</dbReference>
<dbReference type="SUPFAM" id="SSF63380">
    <property type="entry name" value="Riboflavin synthase domain-like"/>
    <property type="match status" value="2"/>
</dbReference>
<dbReference type="PATRIC" id="fig|1379.3.peg.289"/>
<dbReference type="InterPro" id="IPR017938">
    <property type="entry name" value="Riboflavin_synthase-like_b-brl"/>
</dbReference>
<evidence type="ECO:0000256" key="9">
    <source>
        <dbReference type="ARBA" id="ARBA00022737"/>
    </source>
</evidence>
<dbReference type="FunFam" id="2.40.30.20:FF:000003">
    <property type="entry name" value="Riboflavin synthase, alpha subunit"/>
    <property type="match status" value="1"/>
</dbReference>
<dbReference type="AlphaFoldDB" id="A0A134A5Y0"/>
<keyword evidence="7" id="KW-0686">Riboflavin biosynthesis</keyword>
<comment type="catalytic activity">
    <reaction evidence="1">
        <text>2 6,7-dimethyl-8-(1-D-ribityl)lumazine + H(+) = 5-amino-6-(D-ribitylamino)uracil + riboflavin</text>
        <dbReference type="Rhea" id="RHEA:20772"/>
        <dbReference type="ChEBI" id="CHEBI:15378"/>
        <dbReference type="ChEBI" id="CHEBI:15934"/>
        <dbReference type="ChEBI" id="CHEBI:57986"/>
        <dbReference type="ChEBI" id="CHEBI:58201"/>
        <dbReference type="EC" id="2.5.1.9"/>
    </reaction>
</comment>
<dbReference type="PIRSF" id="PIRSF000498">
    <property type="entry name" value="Riboflavin_syn_A"/>
    <property type="match status" value="1"/>
</dbReference>
<dbReference type="PANTHER" id="PTHR21098">
    <property type="entry name" value="RIBOFLAVIN SYNTHASE ALPHA CHAIN"/>
    <property type="match status" value="1"/>
</dbReference>
<dbReference type="GeneID" id="93288967"/>
<comment type="caution">
    <text evidence="13">The sequence shown here is derived from an EMBL/GenBank/DDBJ whole genome shotgun (WGS) entry which is preliminary data.</text>
</comment>
<gene>
    <name evidence="13" type="ORF">HMPREF3186_00293</name>
</gene>
<evidence type="ECO:0000256" key="3">
    <source>
        <dbReference type="ARBA" id="ARBA00004887"/>
    </source>
</evidence>
<dbReference type="Proteomes" id="UP000070355">
    <property type="component" value="Unassembled WGS sequence"/>
</dbReference>
<feature type="domain" description="Lumazine-binding" evidence="12">
    <location>
        <begin position="98"/>
        <end position="194"/>
    </location>
</feature>
<dbReference type="EC" id="2.5.1.9" evidence="5 10"/>
<evidence type="ECO:0000256" key="1">
    <source>
        <dbReference type="ARBA" id="ARBA00000968"/>
    </source>
</evidence>
<dbReference type="InterPro" id="IPR026017">
    <property type="entry name" value="Lumazine-bd_dom"/>
</dbReference>
<evidence type="ECO:0000313" key="14">
    <source>
        <dbReference type="Proteomes" id="UP000070355"/>
    </source>
</evidence>
<dbReference type="Pfam" id="PF00677">
    <property type="entry name" value="Lum_binding"/>
    <property type="match status" value="2"/>
</dbReference>
<dbReference type="PROSITE" id="PS51177">
    <property type="entry name" value="LUMAZINE_BIND"/>
    <property type="match status" value="2"/>
</dbReference>
<feature type="domain" description="Lumazine-binding" evidence="12">
    <location>
        <begin position="1"/>
        <end position="97"/>
    </location>
</feature>
<dbReference type="NCBIfam" id="NF006767">
    <property type="entry name" value="PRK09289.1"/>
    <property type="match status" value="1"/>
</dbReference>
<dbReference type="Gene3D" id="2.40.30.20">
    <property type="match status" value="2"/>
</dbReference>
<keyword evidence="8" id="KW-0808">Transferase</keyword>
<evidence type="ECO:0000256" key="11">
    <source>
        <dbReference type="PROSITE-ProRule" id="PRU00524"/>
    </source>
</evidence>
<dbReference type="STRING" id="1379.HMPREF3186_00293"/>
<comment type="pathway">
    <text evidence="3">Cofactor biosynthesis; riboflavin biosynthesis; riboflavin from 2-hydroxy-3-oxobutyl phosphate and 5-amino-6-(D-ribitylamino)uracil: step 2/2.</text>
</comment>
<evidence type="ECO:0000256" key="6">
    <source>
        <dbReference type="ARBA" id="ARBA00013950"/>
    </source>
</evidence>
<evidence type="ECO:0000256" key="2">
    <source>
        <dbReference type="ARBA" id="ARBA00002803"/>
    </source>
</evidence>
<proteinExistence type="predicted"/>
<organism evidence="13 14">
    <name type="scientific">Gemella haemolysans</name>
    <dbReference type="NCBI Taxonomy" id="1379"/>
    <lineage>
        <taxon>Bacteria</taxon>
        <taxon>Bacillati</taxon>
        <taxon>Bacillota</taxon>
        <taxon>Bacilli</taxon>
        <taxon>Bacillales</taxon>
        <taxon>Gemellaceae</taxon>
        <taxon>Gemella</taxon>
    </lineage>
</organism>
<keyword evidence="9" id="KW-0677">Repeat</keyword>
<protein>
    <recommendedName>
        <fullName evidence="6 10">Riboflavin synthase</fullName>
        <ecNumber evidence="5 10">2.5.1.9</ecNumber>
    </recommendedName>
</protein>
<dbReference type="NCBIfam" id="TIGR00187">
    <property type="entry name" value="ribE"/>
    <property type="match status" value="1"/>
</dbReference>
<name>A0A134A5Y0_9BACL</name>
<evidence type="ECO:0000256" key="5">
    <source>
        <dbReference type="ARBA" id="ARBA00012827"/>
    </source>
</evidence>
<evidence type="ECO:0000256" key="8">
    <source>
        <dbReference type="ARBA" id="ARBA00022679"/>
    </source>
</evidence>
<dbReference type="OrthoDB" id="9788537at2"/>
<accession>A0A134A5Y0</accession>
<dbReference type="FunFam" id="2.40.30.20:FF:000004">
    <property type="entry name" value="Riboflavin synthase, alpha subunit"/>
    <property type="match status" value="1"/>
</dbReference>
<dbReference type="InterPro" id="IPR001783">
    <property type="entry name" value="Lumazine-bd"/>
</dbReference>
<dbReference type="EMBL" id="LSDC01000018">
    <property type="protein sequence ID" value="KXB63107.1"/>
    <property type="molecule type" value="Genomic_DNA"/>
</dbReference>
<reference evidence="14" key="1">
    <citation type="submission" date="2016-01" db="EMBL/GenBank/DDBJ databases">
        <authorList>
            <person name="Mitreva M."/>
            <person name="Pepin K.H."/>
            <person name="Mihindukulasuriya K.A."/>
            <person name="Fulton R."/>
            <person name="Fronick C."/>
            <person name="O'Laughlin M."/>
            <person name="Miner T."/>
            <person name="Herter B."/>
            <person name="Rosa B.A."/>
            <person name="Cordes M."/>
            <person name="Tomlinson C."/>
            <person name="Wollam A."/>
            <person name="Palsikar V.B."/>
            <person name="Mardis E.R."/>
            <person name="Wilson R.K."/>
        </authorList>
    </citation>
    <scope>NUCLEOTIDE SEQUENCE [LARGE SCALE GENOMIC DNA]</scope>
    <source>
        <strain evidence="14">DNF01167</strain>
    </source>
</reference>
<comment type="subunit">
    <text evidence="4">Homotrimer.</text>
</comment>
<feature type="repeat" description="Lumazine-binding" evidence="11">
    <location>
        <begin position="98"/>
        <end position="194"/>
    </location>
</feature>
<dbReference type="CDD" id="cd00402">
    <property type="entry name" value="Riboflavin_synthase_like"/>
    <property type="match status" value="1"/>
</dbReference>
<dbReference type="RefSeq" id="WP_004263116.1">
    <property type="nucleotide sequence ID" value="NZ_CAUQIG010000015.1"/>
</dbReference>
<evidence type="ECO:0000256" key="7">
    <source>
        <dbReference type="ARBA" id="ARBA00022619"/>
    </source>
</evidence>
<evidence type="ECO:0000256" key="4">
    <source>
        <dbReference type="ARBA" id="ARBA00011233"/>
    </source>
</evidence>